<dbReference type="EC" id="1.-.-.-" evidence="7"/>
<keyword evidence="4 7" id="KW-0521">NADP</keyword>
<comment type="caution">
    <text evidence="10">The sequence shown here is derived from an EMBL/GenBank/DDBJ whole genome shotgun (WGS) entry which is preliminary data.</text>
</comment>
<evidence type="ECO:0000256" key="3">
    <source>
        <dbReference type="ARBA" id="ARBA00022643"/>
    </source>
</evidence>
<dbReference type="PANTHER" id="PTHR43821:SF1">
    <property type="entry name" value="NAD(P)H NITROREDUCTASE YDJA-RELATED"/>
    <property type="match status" value="1"/>
</dbReference>
<evidence type="ECO:0000256" key="8">
    <source>
        <dbReference type="PIRSR" id="PIRSR000232-1"/>
    </source>
</evidence>
<comment type="similarity">
    <text evidence="1 7">Belongs to the nitroreductase family.</text>
</comment>
<evidence type="ECO:0000256" key="5">
    <source>
        <dbReference type="ARBA" id="ARBA00023002"/>
    </source>
</evidence>
<keyword evidence="6 7" id="KW-0520">NAD</keyword>
<feature type="binding site" evidence="8">
    <location>
        <position position="39"/>
    </location>
    <ligand>
        <name>FMN</name>
        <dbReference type="ChEBI" id="CHEBI:58210"/>
        <note>ligand shared between dimeric partners</note>
    </ligand>
</feature>
<feature type="binding site" description="in other chain" evidence="8">
    <location>
        <begin position="133"/>
        <end position="135"/>
    </location>
    <ligand>
        <name>FMN</name>
        <dbReference type="ChEBI" id="CHEBI:58210"/>
        <note>ligand shared between dimeric partners</note>
    </ligand>
</feature>
<sequence>MDKAIEKLLNSRSVVQLGIPYNQTELATIYQSALNAPDHRGLQPWRFITIGQEQKNGLLRCYIHAQKGEGQSPDDAARKSLAAKLNCSPNIVICIFSPKKHIKVPESEQLLSMGAAIQNMIVTSCLLGGSAFWATGDLAYTQGFKDILGLEQQERIVGILHLGKSPHKTIPKERPNVDLFFKRLEA</sequence>
<dbReference type="Gene3D" id="3.40.109.10">
    <property type="entry name" value="NADH Oxidase"/>
    <property type="match status" value="1"/>
</dbReference>
<protein>
    <recommendedName>
        <fullName evidence="7">Putative NAD(P)H nitroreductase</fullName>
        <ecNumber evidence="7">1.-.-.-</ecNumber>
    </recommendedName>
</protein>
<evidence type="ECO:0000256" key="4">
    <source>
        <dbReference type="ARBA" id="ARBA00022857"/>
    </source>
</evidence>
<dbReference type="InterPro" id="IPR052530">
    <property type="entry name" value="NAD(P)H_nitroreductase"/>
</dbReference>
<reference evidence="10 11" key="1">
    <citation type="journal article" date="2018" name="Int. J. Syst. Evol. Microbiol.">
        <title>Whole-genome-based revisit of Photorhabdus phylogeny: proposal for the elevation of most Photorhabdus subspecies to the species level and description of one novel species Photorhabdus bodei sp. nov., and one novel subspecies Photorhabdus laumondii subsp. clarkei subsp. nov.</title>
        <authorList>
            <person name="Machado R.A.R."/>
            <person name="Wuthrich D."/>
            <person name="Kuhnert P."/>
            <person name="Arce C.C.M."/>
            <person name="Thonen L."/>
            <person name="Ruiz C."/>
            <person name="Zhang X."/>
            <person name="Robert C.A.M."/>
            <person name="Karimi J."/>
            <person name="Kamali S."/>
            <person name="Ma J."/>
            <person name="Bruggmann R."/>
            <person name="Erb M."/>
        </authorList>
    </citation>
    <scope>NUCLEOTIDE SEQUENCE [LARGE SCALE GENOMIC DNA]</scope>
    <source>
        <strain evidence="10 11">BOJ-47</strain>
    </source>
</reference>
<name>A0A329VMF2_9GAMM</name>
<dbReference type="Pfam" id="PF00881">
    <property type="entry name" value="Nitroreductase"/>
    <property type="match status" value="1"/>
</dbReference>
<accession>A0A329VMF2</accession>
<keyword evidence="2 7" id="KW-0285">Flavoprotein</keyword>
<evidence type="ECO:0000256" key="1">
    <source>
        <dbReference type="ARBA" id="ARBA00007118"/>
    </source>
</evidence>
<evidence type="ECO:0000313" key="11">
    <source>
        <dbReference type="Proteomes" id="UP000250870"/>
    </source>
</evidence>
<dbReference type="EMBL" id="NSCI01000007">
    <property type="protein sequence ID" value="RAW91731.1"/>
    <property type="molecule type" value="Genomic_DNA"/>
</dbReference>
<gene>
    <name evidence="10" type="ORF">CKY01_07650</name>
</gene>
<dbReference type="InterPro" id="IPR026021">
    <property type="entry name" value="YdjA-like"/>
</dbReference>
<evidence type="ECO:0000259" key="9">
    <source>
        <dbReference type="Pfam" id="PF00881"/>
    </source>
</evidence>
<keyword evidence="3 7" id="KW-0288">FMN</keyword>
<dbReference type="InterPro" id="IPR029479">
    <property type="entry name" value="Nitroreductase"/>
</dbReference>
<comment type="cofactor">
    <cofactor evidence="8">
        <name>FMN</name>
        <dbReference type="ChEBI" id="CHEBI:58210"/>
    </cofactor>
    <text evidence="8">Binds 1 FMN per subunit.</text>
</comment>
<dbReference type="PANTHER" id="PTHR43821">
    <property type="entry name" value="NAD(P)H NITROREDUCTASE YDJA-RELATED"/>
    <property type="match status" value="1"/>
</dbReference>
<proteinExistence type="inferred from homology"/>
<dbReference type="AlphaFoldDB" id="A0A329VMF2"/>
<organism evidence="10 11">
    <name type="scientific">Photorhabdus laumondii subsp. clarkei</name>
    <dbReference type="NCBI Taxonomy" id="2029685"/>
    <lineage>
        <taxon>Bacteria</taxon>
        <taxon>Pseudomonadati</taxon>
        <taxon>Pseudomonadota</taxon>
        <taxon>Gammaproteobacteria</taxon>
        <taxon>Enterobacterales</taxon>
        <taxon>Morganellaceae</taxon>
        <taxon>Photorhabdus</taxon>
    </lineage>
</organism>
<dbReference type="Proteomes" id="UP000250870">
    <property type="component" value="Unassembled WGS sequence"/>
</dbReference>
<evidence type="ECO:0000256" key="6">
    <source>
        <dbReference type="ARBA" id="ARBA00023027"/>
    </source>
</evidence>
<dbReference type="PIRSF" id="PIRSF000232">
    <property type="entry name" value="YdjA"/>
    <property type="match status" value="1"/>
</dbReference>
<keyword evidence="5 7" id="KW-0560">Oxidoreductase</keyword>
<dbReference type="SUPFAM" id="SSF55469">
    <property type="entry name" value="FMN-dependent nitroreductase-like"/>
    <property type="match status" value="1"/>
</dbReference>
<dbReference type="RefSeq" id="WP_113025271.1">
    <property type="nucleotide sequence ID" value="NZ_CAWNWQ010000007.1"/>
</dbReference>
<feature type="domain" description="Nitroreductase" evidence="9">
    <location>
        <begin position="24"/>
        <end position="164"/>
    </location>
</feature>
<evidence type="ECO:0000256" key="7">
    <source>
        <dbReference type="PIRNR" id="PIRNR000232"/>
    </source>
</evidence>
<evidence type="ECO:0000256" key="2">
    <source>
        <dbReference type="ARBA" id="ARBA00022630"/>
    </source>
</evidence>
<dbReference type="GO" id="GO:0016491">
    <property type="term" value="F:oxidoreductase activity"/>
    <property type="evidence" value="ECO:0007669"/>
    <property type="project" value="UniProtKB-UniRule"/>
</dbReference>
<evidence type="ECO:0000313" key="10">
    <source>
        <dbReference type="EMBL" id="RAW91731.1"/>
    </source>
</evidence>
<dbReference type="InterPro" id="IPR000415">
    <property type="entry name" value="Nitroreductase-like"/>
</dbReference>